<feature type="domain" description="Histidine kinase" evidence="5">
    <location>
        <begin position="204"/>
        <end position="385"/>
    </location>
</feature>
<gene>
    <name evidence="6" type="ORF">Acy02nite_87590</name>
</gene>
<keyword evidence="4" id="KW-0472">Membrane</keyword>
<keyword evidence="7" id="KW-1185">Reference proteome</keyword>
<dbReference type="InterPro" id="IPR003594">
    <property type="entry name" value="HATPase_dom"/>
</dbReference>
<evidence type="ECO:0000256" key="2">
    <source>
        <dbReference type="ARBA" id="ARBA00022777"/>
    </source>
</evidence>
<evidence type="ECO:0000313" key="7">
    <source>
        <dbReference type="Proteomes" id="UP000619479"/>
    </source>
</evidence>
<dbReference type="PANTHER" id="PTHR24421:SF62">
    <property type="entry name" value="SENSORY TRANSDUCTION HISTIDINE KINASE"/>
    <property type="match status" value="1"/>
</dbReference>
<dbReference type="InterPro" id="IPR011712">
    <property type="entry name" value="Sig_transdc_His_kin_sub3_dim/P"/>
</dbReference>
<dbReference type="EMBL" id="BOMH01000086">
    <property type="protein sequence ID" value="GID70878.1"/>
    <property type="molecule type" value="Genomic_DNA"/>
</dbReference>
<dbReference type="Proteomes" id="UP000619479">
    <property type="component" value="Unassembled WGS sequence"/>
</dbReference>
<dbReference type="Pfam" id="PF02518">
    <property type="entry name" value="HATPase_c"/>
    <property type="match status" value="1"/>
</dbReference>
<organism evidence="6 7">
    <name type="scientific">Actinoplanes cyaneus</name>
    <dbReference type="NCBI Taxonomy" id="52696"/>
    <lineage>
        <taxon>Bacteria</taxon>
        <taxon>Bacillati</taxon>
        <taxon>Actinomycetota</taxon>
        <taxon>Actinomycetes</taxon>
        <taxon>Micromonosporales</taxon>
        <taxon>Micromonosporaceae</taxon>
        <taxon>Actinoplanes</taxon>
    </lineage>
</organism>
<evidence type="ECO:0000256" key="1">
    <source>
        <dbReference type="ARBA" id="ARBA00022679"/>
    </source>
</evidence>
<dbReference type="InterPro" id="IPR036890">
    <property type="entry name" value="HATPase_C_sf"/>
</dbReference>
<evidence type="ECO:0000256" key="3">
    <source>
        <dbReference type="ARBA" id="ARBA00023012"/>
    </source>
</evidence>
<keyword evidence="4" id="KW-0812">Transmembrane</keyword>
<dbReference type="Pfam" id="PF07730">
    <property type="entry name" value="HisKA_3"/>
    <property type="match status" value="1"/>
</dbReference>
<dbReference type="GO" id="GO:0016020">
    <property type="term" value="C:membrane"/>
    <property type="evidence" value="ECO:0007669"/>
    <property type="project" value="InterPro"/>
</dbReference>
<feature type="transmembrane region" description="Helical" evidence="4">
    <location>
        <begin position="81"/>
        <end position="99"/>
    </location>
</feature>
<dbReference type="SUPFAM" id="SSF55874">
    <property type="entry name" value="ATPase domain of HSP90 chaperone/DNA topoisomerase II/histidine kinase"/>
    <property type="match status" value="1"/>
</dbReference>
<accession>A0A919IT03</accession>
<feature type="transmembrane region" description="Helical" evidence="4">
    <location>
        <begin position="139"/>
        <end position="157"/>
    </location>
</feature>
<evidence type="ECO:0000256" key="4">
    <source>
        <dbReference type="SAM" id="Phobius"/>
    </source>
</evidence>
<dbReference type="PIRSF" id="PIRSF037434">
    <property type="entry name" value="STHK_ChrS"/>
    <property type="match status" value="1"/>
</dbReference>
<name>A0A919IT03_9ACTN</name>
<dbReference type="GO" id="GO:0000155">
    <property type="term" value="F:phosphorelay sensor kinase activity"/>
    <property type="evidence" value="ECO:0007669"/>
    <property type="project" value="InterPro"/>
</dbReference>
<dbReference type="InterPro" id="IPR050482">
    <property type="entry name" value="Sensor_HK_TwoCompSys"/>
</dbReference>
<dbReference type="AlphaFoldDB" id="A0A919IT03"/>
<keyword evidence="1" id="KW-0808">Transferase</keyword>
<evidence type="ECO:0000259" key="5">
    <source>
        <dbReference type="PROSITE" id="PS50109"/>
    </source>
</evidence>
<proteinExistence type="predicted"/>
<feature type="transmembrane region" description="Helical" evidence="4">
    <location>
        <begin position="30"/>
        <end position="47"/>
    </location>
</feature>
<dbReference type="CDD" id="cd16917">
    <property type="entry name" value="HATPase_UhpB-NarQ-NarX-like"/>
    <property type="match status" value="1"/>
</dbReference>
<dbReference type="InterPro" id="IPR017205">
    <property type="entry name" value="Sig_transdc_His_kinase_ChrS"/>
</dbReference>
<dbReference type="RefSeq" id="WP_203755302.1">
    <property type="nucleotide sequence ID" value="NZ_BAAAUC010000010.1"/>
</dbReference>
<evidence type="ECO:0000313" key="6">
    <source>
        <dbReference type="EMBL" id="GID70878.1"/>
    </source>
</evidence>
<feature type="transmembrane region" description="Helical" evidence="4">
    <location>
        <begin position="54"/>
        <end position="75"/>
    </location>
</feature>
<dbReference type="Gene3D" id="3.30.565.10">
    <property type="entry name" value="Histidine kinase-like ATPase, C-terminal domain"/>
    <property type="match status" value="1"/>
</dbReference>
<keyword evidence="4" id="KW-1133">Transmembrane helix</keyword>
<dbReference type="InterPro" id="IPR005467">
    <property type="entry name" value="His_kinase_dom"/>
</dbReference>
<dbReference type="PANTHER" id="PTHR24421">
    <property type="entry name" value="NITRATE/NITRITE SENSOR PROTEIN NARX-RELATED"/>
    <property type="match status" value="1"/>
</dbReference>
<feature type="transmembrane region" description="Helical" evidence="4">
    <location>
        <begin position="106"/>
        <end position="133"/>
    </location>
</feature>
<sequence length="385" mass="40903">MPDDVPLAGPEGRLSRGPDEWLRWLPLWDAYFVLVAAATAVAVALAGEPLPRRAAAIALIALLAAAHLTAGRRLIRAGHAAVIYQLAVVAVFAVAVGLVTRSAFLLFALCAPAFMTTGPFIGALVVVVLNLVWIRSSPFSAPGLAAAMLSILLGIWASKIIKQSTERGALIRELEKTRAELERVSYEAGRAAEREQVADAVHDTLAQGLSSTIMLLQAARAALATDPDRAARHLDLAESTTRDNLADARALITARPLPEATGGSLAEALRREAEKLRALTGIEVTLEVAGVFTTALDVELLRLAQEALSNVRKHAGASRVTILVTEKDGRVRLEIIDDGRGFCAARTPDGHGLPLMRRRLHEASGSLVIDSAPGEGTRLRIEVPA</sequence>
<reference evidence="6" key="1">
    <citation type="submission" date="2021-01" db="EMBL/GenBank/DDBJ databases">
        <title>Whole genome shotgun sequence of Actinoplanes cyaneus NBRC 14990.</title>
        <authorList>
            <person name="Komaki H."/>
            <person name="Tamura T."/>
        </authorList>
    </citation>
    <scope>NUCLEOTIDE SEQUENCE</scope>
    <source>
        <strain evidence="6">NBRC 14990</strain>
    </source>
</reference>
<protein>
    <submittedName>
        <fullName evidence="6">Two-component sensor histidine kinase</fullName>
    </submittedName>
</protein>
<dbReference type="Gene3D" id="1.20.5.1930">
    <property type="match status" value="1"/>
</dbReference>
<dbReference type="PROSITE" id="PS50109">
    <property type="entry name" value="HIS_KIN"/>
    <property type="match status" value="1"/>
</dbReference>
<keyword evidence="2 6" id="KW-0418">Kinase</keyword>
<comment type="caution">
    <text evidence="6">The sequence shown here is derived from an EMBL/GenBank/DDBJ whole genome shotgun (WGS) entry which is preliminary data.</text>
</comment>
<keyword evidence="3" id="KW-0902">Two-component regulatory system</keyword>
<dbReference type="GO" id="GO:0046983">
    <property type="term" value="F:protein dimerization activity"/>
    <property type="evidence" value="ECO:0007669"/>
    <property type="project" value="InterPro"/>
</dbReference>